<dbReference type="AlphaFoldDB" id="A0A4Q1V4N0"/>
<accession>A0A4Q1V4N0</accession>
<dbReference type="SUPFAM" id="SSF63829">
    <property type="entry name" value="Calcium-dependent phosphotriesterase"/>
    <property type="match status" value="1"/>
</dbReference>
<dbReference type="EMBL" id="MZXW01000022">
    <property type="protein sequence ID" value="RXT44837.1"/>
    <property type="molecule type" value="Genomic_DNA"/>
</dbReference>
<comment type="caution">
    <text evidence="1">The sequence shown here is derived from an EMBL/GenBank/DDBJ whole genome shotgun (WGS) entry which is preliminary data.</text>
</comment>
<keyword evidence="2" id="KW-1185">Reference proteome</keyword>
<dbReference type="RefSeq" id="WP_129272116.1">
    <property type="nucleotide sequence ID" value="NZ_MZXW01000022.1"/>
</dbReference>
<dbReference type="Proteomes" id="UP000290819">
    <property type="component" value="Unassembled WGS sequence"/>
</dbReference>
<sequence length="162" mass="17183">MLDPYAIHSAAAADGSIWIGGTTNKGRSYASAPLSDAYLAKVGPDGHLVWEVVIARKRENSIFDMAILPSGDAVIIGREDDANWLARISGDGEILWEKTFGLGEIASVAVLNDLIAVMAFEAVEGEAKGAGARVALWRFETEGQLLDHHVVRDDGAGRALPG</sequence>
<evidence type="ECO:0008006" key="3">
    <source>
        <dbReference type="Google" id="ProtNLM"/>
    </source>
</evidence>
<gene>
    <name evidence="1" type="ORF">B5V03_19825</name>
</gene>
<organism evidence="1 2">
    <name type="scientific">Bradyrhizobium betae</name>
    <dbReference type="NCBI Taxonomy" id="244734"/>
    <lineage>
        <taxon>Bacteria</taxon>
        <taxon>Pseudomonadati</taxon>
        <taxon>Pseudomonadota</taxon>
        <taxon>Alphaproteobacteria</taxon>
        <taxon>Hyphomicrobiales</taxon>
        <taxon>Nitrobacteraceae</taxon>
        <taxon>Bradyrhizobium</taxon>
    </lineage>
</organism>
<evidence type="ECO:0000313" key="1">
    <source>
        <dbReference type="EMBL" id="RXT44837.1"/>
    </source>
</evidence>
<dbReference type="OrthoDB" id="1094230at2"/>
<name>A0A4Q1V4N0_9BRAD</name>
<proteinExistence type="predicted"/>
<reference evidence="1 2" key="1">
    <citation type="submission" date="2017-03" db="EMBL/GenBank/DDBJ databases">
        <authorList>
            <person name="Safronova V.I."/>
            <person name="Sazanova A.L."/>
            <person name="Chirak E.R."/>
        </authorList>
    </citation>
    <scope>NUCLEOTIDE SEQUENCE [LARGE SCALE GENOMIC DNA]</scope>
    <source>
        <strain evidence="1 2">Opo-243</strain>
    </source>
</reference>
<evidence type="ECO:0000313" key="2">
    <source>
        <dbReference type="Proteomes" id="UP000290819"/>
    </source>
</evidence>
<protein>
    <recommendedName>
        <fullName evidence="3">PQQ-binding-like beta-propeller repeat protein</fullName>
    </recommendedName>
</protein>